<feature type="domain" description="TGFBR3/Endoglin-like N-terminal" evidence="3">
    <location>
        <begin position="182"/>
        <end position="263"/>
    </location>
</feature>
<feature type="signal peptide" evidence="2">
    <location>
        <begin position="1"/>
        <end position="23"/>
    </location>
</feature>
<name>A0A673CLS6_9TELE</name>
<evidence type="ECO:0000256" key="2">
    <source>
        <dbReference type="SAM" id="SignalP"/>
    </source>
</evidence>
<reference evidence="4" key="2">
    <citation type="submission" date="2025-08" db="UniProtKB">
        <authorList>
            <consortium name="Ensembl"/>
        </authorList>
    </citation>
    <scope>IDENTIFICATION</scope>
</reference>
<keyword evidence="5" id="KW-1185">Reference proteome</keyword>
<feature type="domain" description="TGFBR3/Endoglin-like N-terminal" evidence="3">
    <location>
        <begin position="40"/>
        <end position="178"/>
    </location>
</feature>
<sequence>MLGLLGMNWSSLSLIFFFPEVQCTVAAVQELHPVQGLLERFDAGPGCAARESGNKETHVIAVGRASNTIHLLLSSKVPVSWWIEAERLASDLTVLVQVSLHSSVQSNSVHLHIEMVHSLPFHPRVLHRWALRRHGNLSSLTHVTHANRVYVRLGEDPTMPAVCQLQSMFLSHNYMTSDLQPQEVQGCTPAPPGGNSPEVHVIKLHSAGSGLCGSLQVEVIVSLVPPTVHSNTQEIVLILSSSVPVNWAIAAHGVQGHVCVHVSSDNCFYILF</sequence>
<dbReference type="InParanoid" id="A0A673CLS6"/>
<dbReference type="Ensembl" id="ENSSORT00005054237.1">
    <property type="protein sequence ID" value="ENSSORP00005052983.1"/>
    <property type="gene ID" value="ENSSORG00005023871.1"/>
</dbReference>
<keyword evidence="1" id="KW-0325">Glycoprotein</keyword>
<dbReference type="AlphaFoldDB" id="A0A673CLS6"/>
<dbReference type="Pfam" id="PF26060">
    <property type="entry name" value="TGFBR3_N"/>
    <property type="match status" value="2"/>
</dbReference>
<protein>
    <recommendedName>
        <fullName evidence="3">TGFBR3/Endoglin-like N-terminal domain-containing protein</fullName>
    </recommendedName>
</protein>
<evidence type="ECO:0000256" key="1">
    <source>
        <dbReference type="ARBA" id="ARBA00023180"/>
    </source>
</evidence>
<keyword evidence="2" id="KW-0732">Signal</keyword>
<feature type="chain" id="PRO_5025330551" description="TGFBR3/Endoglin-like N-terminal domain-containing protein" evidence="2">
    <location>
        <begin position="24"/>
        <end position="272"/>
    </location>
</feature>
<evidence type="ECO:0000313" key="4">
    <source>
        <dbReference type="Ensembl" id="ENSSORP00005052983.1"/>
    </source>
</evidence>
<reference evidence="4" key="3">
    <citation type="submission" date="2025-09" db="UniProtKB">
        <authorList>
            <consortium name="Ensembl"/>
        </authorList>
    </citation>
    <scope>IDENTIFICATION</scope>
</reference>
<reference evidence="4" key="1">
    <citation type="submission" date="2019-06" db="EMBL/GenBank/DDBJ databases">
        <authorList>
            <consortium name="Wellcome Sanger Institute Data Sharing"/>
        </authorList>
    </citation>
    <scope>NUCLEOTIDE SEQUENCE [LARGE SCALE GENOMIC DNA]</scope>
</reference>
<evidence type="ECO:0000259" key="3">
    <source>
        <dbReference type="Pfam" id="PF26060"/>
    </source>
</evidence>
<organism evidence="4 5">
    <name type="scientific">Sphaeramia orbicularis</name>
    <name type="common">orbiculate cardinalfish</name>
    <dbReference type="NCBI Taxonomy" id="375764"/>
    <lineage>
        <taxon>Eukaryota</taxon>
        <taxon>Metazoa</taxon>
        <taxon>Chordata</taxon>
        <taxon>Craniata</taxon>
        <taxon>Vertebrata</taxon>
        <taxon>Euteleostomi</taxon>
        <taxon>Actinopterygii</taxon>
        <taxon>Neopterygii</taxon>
        <taxon>Teleostei</taxon>
        <taxon>Neoteleostei</taxon>
        <taxon>Acanthomorphata</taxon>
        <taxon>Gobiaria</taxon>
        <taxon>Kurtiformes</taxon>
        <taxon>Apogonoidei</taxon>
        <taxon>Apogonidae</taxon>
        <taxon>Apogoninae</taxon>
        <taxon>Sphaeramia</taxon>
    </lineage>
</organism>
<proteinExistence type="predicted"/>
<evidence type="ECO:0000313" key="5">
    <source>
        <dbReference type="Proteomes" id="UP000472271"/>
    </source>
</evidence>
<accession>A0A673CLS6</accession>
<dbReference type="Proteomes" id="UP000472271">
    <property type="component" value="Chromosome 8"/>
</dbReference>
<dbReference type="InterPro" id="IPR058899">
    <property type="entry name" value="TGFBR3/Endoglin-like_N"/>
</dbReference>